<sequence>MWRRIPLNTAGPTLTSRLRSKGVHDPGASSTLTALTNRGLVEVDYLPGLLSTIVCVRITPAGRTTARAGLGYGTRWVKHQWALSEWLWREFTKVVAAGEDGLRTEQMWPSAHGYLVHGELVRGNRPYLRVEKTQIKVDQSGPGEAPYYTSYERCCYVLVDAGRAHYAERLADYREVYPDVAAPDLPPAPATTS</sequence>
<dbReference type="EMBL" id="JAAGLQ010000686">
    <property type="protein sequence ID" value="NEA20186.1"/>
    <property type="molecule type" value="Genomic_DNA"/>
</dbReference>
<gene>
    <name evidence="1" type="ORF">G3I29_32990</name>
</gene>
<evidence type="ECO:0000313" key="2">
    <source>
        <dbReference type="Proteomes" id="UP000471293"/>
    </source>
</evidence>
<dbReference type="Proteomes" id="UP000471293">
    <property type="component" value="Unassembled WGS sequence"/>
</dbReference>
<dbReference type="RefSeq" id="WP_164349899.1">
    <property type="nucleotide sequence ID" value="NZ_JAAGLQ010000686.1"/>
</dbReference>
<name>A0A6N9UDH8_STRHA</name>
<proteinExistence type="predicted"/>
<accession>A0A6N9UDH8</accession>
<reference evidence="1 2" key="1">
    <citation type="submission" date="2020-01" db="EMBL/GenBank/DDBJ databases">
        <title>Insect and environment-associated Actinomycetes.</title>
        <authorList>
            <person name="Currrie C."/>
            <person name="Chevrette M."/>
            <person name="Carlson C."/>
            <person name="Stubbendieck R."/>
            <person name="Wendt-Pienkowski E."/>
        </authorList>
    </citation>
    <scope>NUCLEOTIDE SEQUENCE [LARGE SCALE GENOMIC DNA]</scope>
    <source>
        <strain evidence="1 2">SID11342</strain>
    </source>
</reference>
<protein>
    <submittedName>
        <fullName evidence="1">Uncharacterized protein</fullName>
    </submittedName>
</protein>
<dbReference type="AlphaFoldDB" id="A0A6N9UDH8"/>
<evidence type="ECO:0000313" key="1">
    <source>
        <dbReference type="EMBL" id="NEA20186.1"/>
    </source>
</evidence>
<organism evidence="1 2">
    <name type="scientific">Streptomyces halstedii</name>
    <dbReference type="NCBI Taxonomy" id="1944"/>
    <lineage>
        <taxon>Bacteria</taxon>
        <taxon>Bacillati</taxon>
        <taxon>Actinomycetota</taxon>
        <taxon>Actinomycetes</taxon>
        <taxon>Kitasatosporales</taxon>
        <taxon>Streptomycetaceae</taxon>
        <taxon>Streptomyces</taxon>
    </lineage>
</organism>
<comment type="caution">
    <text evidence="1">The sequence shown here is derived from an EMBL/GenBank/DDBJ whole genome shotgun (WGS) entry which is preliminary data.</text>
</comment>